<dbReference type="PRINTS" id="PR00481">
    <property type="entry name" value="LAMNOPPTDASE"/>
</dbReference>
<comment type="caution">
    <text evidence="8">The sequence shown here is derived from an EMBL/GenBank/DDBJ whole genome shotgun (WGS) entry which is preliminary data.</text>
</comment>
<accession>S2D175</accession>
<dbReference type="GO" id="GO:0030145">
    <property type="term" value="F:manganese ion binding"/>
    <property type="evidence" value="ECO:0007669"/>
    <property type="project" value="InterPro"/>
</dbReference>
<protein>
    <submittedName>
        <fullName evidence="8">Cytosol aminopeptidase PepA</fullName>
        <ecNumber evidence="8">3.4.11.1</ecNumber>
    </submittedName>
</protein>
<evidence type="ECO:0000256" key="4">
    <source>
        <dbReference type="ARBA" id="ARBA00022801"/>
    </source>
</evidence>
<comment type="similarity">
    <text evidence="1">Belongs to the peptidase M17 family.</text>
</comment>
<evidence type="ECO:0000256" key="2">
    <source>
        <dbReference type="ARBA" id="ARBA00022438"/>
    </source>
</evidence>
<dbReference type="PANTHER" id="PTHR11963">
    <property type="entry name" value="LEUCINE AMINOPEPTIDASE-RELATED"/>
    <property type="match status" value="1"/>
</dbReference>
<dbReference type="InterPro" id="IPR000819">
    <property type="entry name" value="Peptidase_M17_C"/>
</dbReference>
<dbReference type="GO" id="GO:0005737">
    <property type="term" value="C:cytoplasm"/>
    <property type="evidence" value="ECO:0007669"/>
    <property type="project" value="InterPro"/>
</dbReference>
<evidence type="ECO:0000256" key="1">
    <source>
        <dbReference type="ARBA" id="ARBA00009528"/>
    </source>
</evidence>
<reference evidence="8 9" key="1">
    <citation type="journal article" date="2013" name="Genome Announc.">
        <title>Draft Genome Sequence of Indibacter alkaliphilus Strain LW1T, Isolated from Lonar Lake, a Haloalkaline Lake in the Buldana District of Maharashtra, India.</title>
        <authorList>
            <person name="Singh A."/>
            <person name="Kumar Jangir P."/>
            <person name="Sharma R."/>
            <person name="Singh A."/>
            <person name="Kumar Pinnaka A."/>
            <person name="Shivaji S."/>
        </authorList>
    </citation>
    <scope>NUCLEOTIDE SEQUENCE [LARGE SCALE GENOMIC DNA]</scope>
    <source>
        <strain evidence="9">CCUG 57479 / KCTC 22604 / LW1</strain>
    </source>
</reference>
<dbReference type="GO" id="GO:0006508">
    <property type="term" value="P:proteolysis"/>
    <property type="evidence" value="ECO:0007669"/>
    <property type="project" value="UniProtKB-KW"/>
</dbReference>
<dbReference type="AlphaFoldDB" id="S2D175"/>
<dbReference type="RefSeq" id="WP_009035539.1">
    <property type="nucleotide sequence ID" value="NZ_ALWO02000050.1"/>
</dbReference>
<evidence type="ECO:0000313" key="8">
    <source>
        <dbReference type="EMBL" id="EOZ92614.1"/>
    </source>
</evidence>
<dbReference type="InterPro" id="IPR008283">
    <property type="entry name" value="Peptidase_M17_N"/>
</dbReference>
<keyword evidence="4 8" id="KW-0378">Hydrolase</keyword>
<dbReference type="Gene3D" id="3.40.630.10">
    <property type="entry name" value="Zn peptidases"/>
    <property type="match status" value="1"/>
</dbReference>
<dbReference type="EC" id="3.4.11.1" evidence="8"/>
<proteinExistence type="inferred from homology"/>
<keyword evidence="9" id="KW-1185">Reference proteome</keyword>
<dbReference type="Proteomes" id="UP000006073">
    <property type="component" value="Unassembled WGS sequence"/>
</dbReference>
<dbReference type="SUPFAM" id="SSF53187">
    <property type="entry name" value="Zn-dependent exopeptidases"/>
    <property type="match status" value="1"/>
</dbReference>
<dbReference type="EMBL" id="ALWO02000050">
    <property type="protein sequence ID" value="EOZ92614.1"/>
    <property type="molecule type" value="Genomic_DNA"/>
</dbReference>
<keyword evidence="3" id="KW-0645">Protease</keyword>
<dbReference type="Pfam" id="PF00883">
    <property type="entry name" value="Peptidase_M17"/>
    <property type="match status" value="1"/>
</dbReference>
<name>S2D175_INDAL</name>
<evidence type="ECO:0000259" key="6">
    <source>
        <dbReference type="Pfam" id="PF00883"/>
    </source>
</evidence>
<feature type="domain" description="Peptidase M17 leucyl aminopeptidase N-terminal" evidence="7">
    <location>
        <begin position="40"/>
        <end position="128"/>
    </location>
</feature>
<dbReference type="CDD" id="cd00433">
    <property type="entry name" value="Peptidase_M17"/>
    <property type="match status" value="1"/>
</dbReference>
<dbReference type="STRING" id="1189612.A33Q_3995"/>
<dbReference type="Gene3D" id="3.40.220.10">
    <property type="entry name" value="Leucine Aminopeptidase, subunit E, domain 1"/>
    <property type="match status" value="1"/>
</dbReference>
<dbReference type="InterPro" id="IPR043472">
    <property type="entry name" value="Macro_dom-like"/>
</dbReference>
<dbReference type="OrthoDB" id="9809354at2"/>
<dbReference type="SUPFAM" id="SSF52949">
    <property type="entry name" value="Macro domain-like"/>
    <property type="match status" value="1"/>
</dbReference>
<dbReference type="eggNOG" id="COG0260">
    <property type="taxonomic scope" value="Bacteria"/>
</dbReference>
<organism evidence="8 9">
    <name type="scientific">Indibacter alkaliphilus (strain CCUG 57479 / KCTC 22604 / LW1)</name>
    <dbReference type="NCBI Taxonomy" id="1189612"/>
    <lineage>
        <taxon>Bacteria</taxon>
        <taxon>Pseudomonadati</taxon>
        <taxon>Bacteroidota</taxon>
        <taxon>Cytophagia</taxon>
        <taxon>Cytophagales</taxon>
        <taxon>Cyclobacteriaceae</taxon>
    </lineage>
</organism>
<evidence type="ECO:0000313" key="9">
    <source>
        <dbReference type="Proteomes" id="UP000006073"/>
    </source>
</evidence>
<evidence type="ECO:0000256" key="5">
    <source>
        <dbReference type="ARBA" id="ARBA00023211"/>
    </source>
</evidence>
<dbReference type="GO" id="GO:0070006">
    <property type="term" value="F:metalloaminopeptidase activity"/>
    <property type="evidence" value="ECO:0007669"/>
    <property type="project" value="InterPro"/>
</dbReference>
<dbReference type="PANTHER" id="PTHR11963:SF23">
    <property type="entry name" value="CYTOSOL AMINOPEPTIDASE"/>
    <property type="match status" value="1"/>
</dbReference>
<keyword evidence="5" id="KW-0464">Manganese</keyword>
<evidence type="ECO:0000259" key="7">
    <source>
        <dbReference type="Pfam" id="PF02789"/>
    </source>
</evidence>
<gene>
    <name evidence="8" type="ORF">A33Q_3995</name>
</gene>
<sequence length="474" mass="52611">MKIQVNPSKKSFKGLVIIPFLESEVNIKLPEKFGNKEFSSKIFSGKKDSTLLFESEDKNTSYYLIGLGKDPDYQVVKKTFRRFTAKQESLIDSEVHIYFHEVMDSAFVEAAVSGYILGTYRLGHFKSEEKRDFSALQLYIHSPLNKVNEDVEKAQKIANAQLETFKLVDLPPNIATPEHLADWAKSSGKQYGFSVKVLDRKKAQKEKLDAFLAVSQGSIKEPQFIIMTYKPKKANKHIGLVGKGVTFDTGGLNIKTQGMVHMKCDMGGAAAVLGAMQLIADMKLPVQVSAIVPCVENSVDNHAFLPSDVIGSYSGKTIEIIDTDAEGRLILADGLSYLVKNFKPDTVIDIATLTGSTVGTFGYECAALFTNDQELSKNLQNEGEKIGERVWQLPLWECYRSEMDSEIADIKNFHGKPYAGAITAAKFLEVFTENHPSWAHIDIAGTAFGDSEFSKTKHATAFGVHLLFKLLENH</sequence>
<dbReference type="Pfam" id="PF02789">
    <property type="entry name" value="Peptidase_M17_N"/>
    <property type="match status" value="1"/>
</dbReference>
<evidence type="ECO:0000256" key="3">
    <source>
        <dbReference type="ARBA" id="ARBA00022670"/>
    </source>
</evidence>
<dbReference type="InterPro" id="IPR011356">
    <property type="entry name" value="Leucine_aapep/pepB"/>
</dbReference>
<feature type="domain" description="Cytosol aminopeptidase" evidence="6">
    <location>
        <begin position="166"/>
        <end position="467"/>
    </location>
</feature>
<keyword evidence="2 8" id="KW-0031">Aminopeptidase</keyword>